<dbReference type="GeneTree" id="ENSGT01030000234639"/>
<evidence type="ECO:0000256" key="4">
    <source>
        <dbReference type="ARBA" id="ARBA00022989"/>
    </source>
</evidence>
<keyword evidence="2" id="KW-1003">Cell membrane</keyword>
<dbReference type="GO" id="GO:0007186">
    <property type="term" value="P:G protein-coupled receptor signaling pathway"/>
    <property type="evidence" value="ECO:0000318"/>
    <property type="project" value="GO_Central"/>
</dbReference>
<keyword evidence="4 11" id="KW-1133">Transmembrane helix</keyword>
<reference evidence="13" key="3">
    <citation type="submission" date="2025-09" db="UniProtKB">
        <authorList>
            <consortium name="Ensembl"/>
        </authorList>
    </citation>
    <scope>IDENTIFICATION</scope>
</reference>
<feature type="transmembrane region" description="Helical" evidence="11">
    <location>
        <begin position="220"/>
        <end position="244"/>
    </location>
</feature>
<dbReference type="InterPro" id="IPR000276">
    <property type="entry name" value="GPCR_Rhodpsn"/>
</dbReference>
<evidence type="ECO:0000256" key="11">
    <source>
        <dbReference type="SAM" id="Phobius"/>
    </source>
</evidence>
<evidence type="ECO:0000313" key="14">
    <source>
        <dbReference type="Proteomes" id="UP000001646"/>
    </source>
</evidence>
<keyword evidence="5 10" id="KW-0297">G-protein coupled receptor</keyword>
<dbReference type="SUPFAM" id="SSF81321">
    <property type="entry name" value="Family A G protein-coupled receptor-like"/>
    <property type="match status" value="1"/>
</dbReference>
<accession>A0A803SN32</accession>
<feature type="transmembrane region" description="Helical" evidence="11">
    <location>
        <begin position="154"/>
        <end position="174"/>
    </location>
</feature>
<reference evidence="13 14" key="1">
    <citation type="submission" date="2009-12" db="EMBL/GenBank/DDBJ databases">
        <title>The Genome Sequence of Anolis carolinensis (Green Anole Lizard).</title>
        <authorList>
            <consortium name="The Genome Sequencing Platform"/>
            <person name="Di Palma F."/>
            <person name="Alfoldi J."/>
            <person name="Heiman D."/>
            <person name="Young S."/>
            <person name="Grabherr M."/>
            <person name="Johnson J."/>
            <person name="Lander E.S."/>
            <person name="Lindblad-Toh K."/>
        </authorList>
    </citation>
    <scope>NUCLEOTIDE SEQUENCE [LARGE SCALE GENOMIC DNA]</scope>
    <source>
        <strain evidence="13 14">JBL SC #1</strain>
    </source>
</reference>
<dbReference type="GO" id="GO:0005886">
    <property type="term" value="C:plasma membrane"/>
    <property type="evidence" value="ECO:0000318"/>
    <property type="project" value="GO_Central"/>
</dbReference>
<dbReference type="PROSITE" id="PS00237">
    <property type="entry name" value="G_PROTEIN_RECEP_F1_1"/>
    <property type="match status" value="1"/>
</dbReference>
<feature type="transmembrane region" description="Helical" evidence="11">
    <location>
        <begin position="69"/>
        <end position="87"/>
    </location>
</feature>
<proteinExistence type="inferred from homology"/>
<feature type="transmembrane region" description="Helical" evidence="11">
    <location>
        <begin position="186"/>
        <end position="208"/>
    </location>
</feature>
<evidence type="ECO:0000256" key="2">
    <source>
        <dbReference type="ARBA" id="ARBA00022475"/>
    </source>
</evidence>
<evidence type="ECO:0000256" key="7">
    <source>
        <dbReference type="ARBA" id="ARBA00023170"/>
    </source>
</evidence>
<evidence type="ECO:0000256" key="6">
    <source>
        <dbReference type="ARBA" id="ARBA00023136"/>
    </source>
</evidence>
<dbReference type="Pfam" id="PF00001">
    <property type="entry name" value="7tm_1"/>
    <property type="match status" value="1"/>
</dbReference>
<keyword evidence="8 10" id="KW-0807">Transducer</keyword>
<evidence type="ECO:0000313" key="13">
    <source>
        <dbReference type="Ensembl" id="ENSACAP00000024372.1"/>
    </source>
</evidence>
<evidence type="ECO:0000256" key="9">
    <source>
        <dbReference type="ARBA" id="ARBA00061394"/>
    </source>
</evidence>
<feature type="transmembrane region" description="Helical" evidence="11">
    <location>
        <begin position="256"/>
        <end position="275"/>
    </location>
</feature>
<keyword evidence="3 10" id="KW-0812">Transmembrane</keyword>
<dbReference type="GO" id="GO:0004930">
    <property type="term" value="F:G protein-coupled receptor activity"/>
    <property type="evidence" value="ECO:0000318"/>
    <property type="project" value="GO_Central"/>
</dbReference>
<evidence type="ECO:0000256" key="3">
    <source>
        <dbReference type="ARBA" id="ARBA00022692"/>
    </source>
</evidence>
<protein>
    <recommendedName>
        <fullName evidence="12">G-protein coupled receptors family 1 profile domain-containing protein</fullName>
    </recommendedName>
</protein>
<evidence type="ECO:0000259" key="12">
    <source>
        <dbReference type="PROSITE" id="PS50262"/>
    </source>
</evidence>
<evidence type="ECO:0000256" key="1">
    <source>
        <dbReference type="ARBA" id="ARBA00004651"/>
    </source>
</evidence>
<dbReference type="PRINTS" id="PR02108">
    <property type="entry name" value="MRGPCRFAMILY"/>
</dbReference>
<evidence type="ECO:0000256" key="5">
    <source>
        <dbReference type="ARBA" id="ARBA00023040"/>
    </source>
</evidence>
<dbReference type="Proteomes" id="UP000001646">
    <property type="component" value="Chromosome 4"/>
</dbReference>
<feature type="transmembrane region" description="Helical" evidence="11">
    <location>
        <begin position="45"/>
        <end position="63"/>
    </location>
</feature>
<dbReference type="FunFam" id="1.20.1070.10:FF:000193">
    <property type="entry name" value="Mas-related G-protein coupled receptor member E"/>
    <property type="match status" value="1"/>
</dbReference>
<evidence type="ECO:0000256" key="10">
    <source>
        <dbReference type="RuleBase" id="RU000688"/>
    </source>
</evidence>
<dbReference type="PROSITE" id="PS50262">
    <property type="entry name" value="G_PROTEIN_RECEP_F1_2"/>
    <property type="match status" value="1"/>
</dbReference>
<dbReference type="AlphaFoldDB" id="A0A803SN32"/>
<reference evidence="13" key="2">
    <citation type="submission" date="2025-08" db="UniProtKB">
        <authorList>
            <consortium name="Ensembl"/>
        </authorList>
    </citation>
    <scope>IDENTIFICATION</scope>
</reference>
<dbReference type="Ensembl" id="ENSACAT00000052512.1">
    <property type="protein sequence ID" value="ENSACAP00000024372.1"/>
    <property type="gene ID" value="ENSACAG00000044055.1"/>
</dbReference>
<keyword evidence="6 11" id="KW-0472">Membrane</keyword>
<evidence type="ECO:0000256" key="8">
    <source>
        <dbReference type="ARBA" id="ARBA00023224"/>
    </source>
</evidence>
<dbReference type="PRINTS" id="PR00237">
    <property type="entry name" value="GPCRRHODOPSN"/>
</dbReference>
<name>A0A803SN32_ANOCA</name>
<dbReference type="PANTHER" id="PTHR11334:SF69">
    <property type="entry name" value="G-PROTEIN COUPLED RECEPTORS FAMILY 1 PROFILE DOMAIN-CONTAINING PROTEIN"/>
    <property type="match status" value="1"/>
</dbReference>
<dbReference type="PANTHER" id="PTHR11334">
    <property type="entry name" value="MAS-RELATED G-PROTEIN COUPLED RECEPTOR"/>
    <property type="match status" value="1"/>
</dbReference>
<feature type="domain" description="G-protein coupled receptors family 1 profile" evidence="12">
    <location>
        <begin position="54"/>
        <end position="272"/>
    </location>
</feature>
<dbReference type="InterPro" id="IPR017452">
    <property type="entry name" value="GPCR_Rhodpsn_7TM"/>
</dbReference>
<keyword evidence="14" id="KW-1185">Reference proteome</keyword>
<comment type="similarity">
    <text evidence="9">Belongs to the G-protein coupled receptor 1 family. Mas subfamily.</text>
</comment>
<dbReference type="Gene3D" id="1.20.1070.10">
    <property type="entry name" value="Rhodopsin 7-helix transmembrane proteins"/>
    <property type="match status" value="1"/>
</dbReference>
<keyword evidence="7 10" id="KW-0675">Receptor</keyword>
<dbReference type="InParanoid" id="A0A803SN32"/>
<dbReference type="InterPro" id="IPR026234">
    <property type="entry name" value="MRGPCRFAMILY"/>
</dbReference>
<sequence>MDHNESQNNNTFPNNRGNYLAFISIIKLLIYNGDNVLHFIRIIKLLICLPGLVGNGNVIWLLGFRIKRTPFTTYILNLSIADFAVLNNEMIWEILYLINWINSISISNFFYFAIFTFTFTASQYLMAIISIDRCVCLFFPLWHRCHRPTHLSTALCVIVWISSFLTTAISHTLLLNGYDHMLYIQFFLNAVVCMPIMCVSTIAIFIKFCLRPPQKKKGKLLRTIWLTLLFFLLFAFPYNAIHVFNITCEYCFFYEYTYMCVSVNSAINPMIYYLVGRDKGGRSNNKINKVLEKLFKEEEDYCRGNQEI</sequence>
<organism evidence="13 14">
    <name type="scientific">Anolis carolinensis</name>
    <name type="common">Green anole</name>
    <name type="synonym">American chameleon</name>
    <dbReference type="NCBI Taxonomy" id="28377"/>
    <lineage>
        <taxon>Eukaryota</taxon>
        <taxon>Metazoa</taxon>
        <taxon>Chordata</taxon>
        <taxon>Craniata</taxon>
        <taxon>Vertebrata</taxon>
        <taxon>Euteleostomi</taxon>
        <taxon>Lepidosauria</taxon>
        <taxon>Squamata</taxon>
        <taxon>Bifurcata</taxon>
        <taxon>Unidentata</taxon>
        <taxon>Episquamata</taxon>
        <taxon>Toxicofera</taxon>
        <taxon>Iguania</taxon>
        <taxon>Dactyloidae</taxon>
        <taxon>Anolis</taxon>
    </lineage>
</organism>
<comment type="subcellular location">
    <subcellularLocation>
        <location evidence="1">Cell membrane</location>
        <topology evidence="1">Multi-pass membrane protein</topology>
    </subcellularLocation>
</comment>